<keyword evidence="3 5" id="KW-1133">Transmembrane helix</keyword>
<feature type="transmembrane region" description="Helical" evidence="5">
    <location>
        <begin position="165"/>
        <end position="191"/>
    </location>
</feature>
<keyword evidence="2 5" id="KW-0812">Transmembrane</keyword>
<protein>
    <recommendedName>
        <fullName evidence="6">Yip1 domain-containing protein</fullName>
    </recommendedName>
</protein>
<evidence type="ECO:0000313" key="7">
    <source>
        <dbReference type="EMBL" id="GAA0736522.1"/>
    </source>
</evidence>
<dbReference type="Pfam" id="PF04893">
    <property type="entry name" value="Yip1"/>
    <property type="match status" value="1"/>
</dbReference>
<evidence type="ECO:0000256" key="3">
    <source>
        <dbReference type="ARBA" id="ARBA00022989"/>
    </source>
</evidence>
<dbReference type="RefSeq" id="WP_343759771.1">
    <property type="nucleotide sequence ID" value="NZ_BAAACG010000006.1"/>
</dbReference>
<keyword evidence="8" id="KW-1185">Reference proteome</keyword>
<reference evidence="8" key="1">
    <citation type="journal article" date="2019" name="Int. J. Syst. Evol. Microbiol.">
        <title>The Global Catalogue of Microorganisms (GCM) 10K type strain sequencing project: providing services to taxonomists for standard genome sequencing and annotation.</title>
        <authorList>
            <consortium name="The Broad Institute Genomics Platform"/>
            <consortium name="The Broad Institute Genome Sequencing Center for Infectious Disease"/>
            <person name="Wu L."/>
            <person name="Ma J."/>
        </authorList>
    </citation>
    <scope>NUCLEOTIDE SEQUENCE [LARGE SCALE GENOMIC DNA]</scope>
    <source>
        <strain evidence="8">JCM 1407</strain>
    </source>
</reference>
<evidence type="ECO:0000313" key="8">
    <source>
        <dbReference type="Proteomes" id="UP001501510"/>
    </source>
</evidence>
<dbReference type="Proteomes" id="UP001501510">
    <property type="component" value="Unassembled WGS sequence"/>
</dbReference>
<feature type="transmembrane region" description="Helical" evidence="5">
    <location>
        <begin position="34"/>
        <end position="53"/>
    </location>
</feature>
<organism evidence="7 8">
    <name type="scientific">Clostridium oceanicum</name>
    <dbReference type="NCBI Taxonomy" id="1543"/>
    <lineage>
        <taxon>Bacteria</taxon>
        <taxon>Bacillati</taxon>
        <taxon>Bacillota</taxon>
        <taxon>Clostridia</taxon>
        <taxon>Eubacteriales</taxon>
        <taxon>Clostridiaceae</taxon>
        <taxon>Clostridium</taxon>
    </lineage>
</organism>
<dbReference type="EMBL" id="BAAACG010000006">
    <property type="protein sequence ID" value="GAA0736522.1"/>
    <property type="molecule type" value="Genomic_DNA"/>
</dbReference>
<dbReference type="InterPro" id="IPR006977">
    <property type="entry name" value="Yip1_dom"/>
</dbReference>
<evidence type="ECO:0000259" key="6">
    <source>
        <dbReference type="Pfam" id="PF04893"/>
    </source>
</evidence>
<evidence type="ECO:0000256" key="4">
    <source>
        <dbReference type="ARBA" id="ARBA00023136"/>
    </source>
</evidence>
<sequence length="227" mass="25406">MSEDTINEKLLLRDNIKFFFLNPKIIFKKLSKSFSYGIILLILILTKIINTIVSVSLPKNVIKKTIESQTRGIYPQSAEIVKKFIYIINQPSIQIFLSVAAVVVTIFSVSFIIFLILKASKCSLKYNKVVSIYCLASLPIAIHNIVQAVYMFISQKPIIHPNSAIHTTVAAVIYDSINIFSIWQYILLGIGICSVSKISKRKAIIITLICFIFFEGIAIGIGLTKVS</sequence>
<evidence type="ECO:0000256" key="1">
    <source>
        <dbReference type="ARBA" id="ARBA00004141"/>
    </source>
</evidence>
<accession>A0ABP3UPE3</accession>
<evidence type="ECO:0000256" key="5">
    <source>
        <dbReference type="SAM" id="Phobius"/>
    </source>
</evidence>
<feature type="transmembrane region" description="Helical" evidence="5">
    <location>
        <begin position="129"/>
        <end position="153"/>
    </location>
</feature>
<name>A0ABP3UPE3_9CLOT</name>
<feature type="transmembrane region" description="Helical" evidence="5">
    <location>
        <begin position="93"/>
        <end position="117"/>
    </location>
</feature>
<feature type="transmembrane region" description="Helical" evidence="5">
    <location>
        <begin position="203"/>
        <end position="223"/>
    </location>
</feature>
<proteinExistence type="predicted"/>
<feature type="domain" description="Yip1" evidence="6">
    <location>
        <begin position="22"/>
        <end position="214"/>
    </location>
</feature>
<gene>
    <name evidence="7" type="ORF">GCM10008906_11610</name>
</gene>
<keyword evidence="4 5" id="KW-0472">Membrane</keyword>
<comment type="subcellular location">
    <subcellularLocation>
        <location evidence="1">Membrane</location>
        <topology evidence="1">Multi-pass membrane protein</topology>
    </subcellularLocation>
</comment>
<comment type="caution">
    <text evidence="7">The sequence shown here is derived from an EMBL/GenBank/DDBJ whole genome shotgun (WGS) entry which is preliminary data.</text>
</comment>
<evidence type="ECO:0000256" key="2">
    <source>
        <dbReference type="ARBA" id="ARBA00022692"/>
    </source>
</evidence>